<comment type="caution">
    <text evidence="1">The sequence shown here is derived from an EMBL/GenBank/DDBJ whole genome shotgun (WGS) entry which is preliminary data.</text>
</comment>
<gene>
    <name evidence="1" type="ORF">GCM10008018_30990</name>
</gene>
<keyword evidence="2" id="KW-1185">Reference proteome</keyword>
<protein>
    <submittedName>
        <fullName evidence="1">Uncharacterized protein</fullName>
    </submittedName>
</protein>
<dbReference type="Proteomes" id="UP000615455">
    <property type="component" value="Unassembled WGS sequence"/>
</dbReference>
<sequence>MQIYFRVKAAGKRRPVLELIEASLPDDVQCLGDAIRAIVTDQVQRFNARSTGQSIFPYLSPGQLEEQAEAGKVGFEAAYDDRRVNVAAAAETAFQAFEDGIYKVLINDTIVEDLQAQLTIAPGSVFTFIRLTMLTGTMR</sequence>
<evidence type="ECO:0000313" key="1">
    <source>
        <dbReference type="EMBL" id="GFZ82875.1"/>
    </source>
</evidence>
<name>A0ABQ1EQR4_9BACL</name>
<evidence type="ECO:0000313" key="2">
    <source>
        <dbReference type="Proteomes" id="UP000615455"/>
    </source>
</evidence>
<dbReference type="EMBL" id="BMHE01000014">
    <property type="protein sequence ID" value="GFZ82875.1"/>
    <property type="molecule type" value="Genomic_DNA"/>
</dbReference>
<proteinExistence type="predicted"/>
<organism evidence="1 2">
    <name type="scientific">Paenibacillus marchantiophytorum</name>
    <dbReference type="NCBI Taxonomy" id="1619310"/>
    <lineage>
        <taxon>Bacteria</taxon>
        <taxon>Bacillati</taxon>
        <taxon>Bacillota</taxon>
        <taxon>Bacilli</taxon>
        <taxon>Bacillales</taxon>
        <taxon>Paenibacillaceae</taxon>
        <taxon>Paenibacillus</taxon>
    </lineage>
</organism>
<reference evidence="2" key="1">
    <citation type="journal article" date="2019" name="Int. J. Syst. Evol. Microbiol.">
        <title>The Global Catalogue of Microorganisms (GCM) 10K type strain sequencing project: providing services to taxonomists for standard genome sequencing and annotation.</title>
        <authorList>
            <consortium name="The Broad Institute Genomics Platform"/>
            <consortium name="The Broad Institute Genome Sequencing Center for Infectious Disease"/>
            <person name="Wu L."/>
            <person name="Ma J."/>
        </authorList>
    </citation>
    <scope>NUCLEOTIDE SEQUENCE [LARGE SCALE GENOMIC DNA]</scope>
    <source>
        <strain evidence="2">CGMCC 1.15043</strain>
    </source>
</reference>
<accession>A0ABQ1EQR4</accession>
<dbReference type="RefSeq" id="WP_229757660.1">
    <property type="nucleotide sequence ID" value="NZ_BMHE01000014.1"/>
</dbReference>